<organism evidence="1 2">
    <name type="scientific">Spirosoma validum</name>
    <dbReference type="NCBI Taxonomy" id="2771355"/>
    <lineage>
        <taxon>Bacteria</taxon>
        <taxon>Pseudomonadati</taxon>
        <taxon>Bacteroidota</taxon>
        <taxon>Cytophagia</taxon>
        <taxon>Cytophagales</taxon>
        <taxon>Cytophagaceae</taxon>
        <taxon>Spirosoma</taxon>
    </lineage>
</organism>
<dbReference type="Proteomes" id="UP000653797">
    <property type="component" value="Unassembled WGS sequence"/>
</dbReference>
<evidence type="ECO:0000313" key="2">
    <source>
        <dbReference type="Proteomes" id="UP000653797"/>
    </source>
</evidence>
<name>A0A927B523_9BACT</name>
<dbReference type="RefSeq" id="WP_191041410.1">
    <property type="nucleotide sequence ID" value="NZ_JACXAA010000009.1"/>
</dbReference>
<comment type="caution">
    <text evidence="1">The sequence shown here is derived from an EMBL/GenBank/DDBJ whole genome shotgun (WGS) entry which is preliminary data.</text>
</comment>
<gene>
    <name evidence="1" type="ORF">IC230_23025</name>
</gene>
<proteinExistence type="predicted"/>
<protein>
    <submittedName>
        <fullName evidence="1">Uncharacterized protein</fullName>
    </submittedName>
</protein>
<accession>A0A927B523</accession>
<evidence type="ECO:0000313" key="1">
    <source>
        <dbReference type="EMBL" id="MBD2755795.1"/>
    </source>
</evidence>
<dbReference type="EMBL" id="JACXAA010000009">
    <property type="protein sequence ID" value="MBD2755795.1"/>
    <property type="molecule type" value="Genomic_DNA"/>
</dbReference>
<sequence length="298" mass="34716">MTAKEALSYYAELALTFDKKLDRSKYVYTIHDNEKFREAFMDNPPQLQKVYWQEILQRAHWAGLSSLLRNLKWIDGVNTSIKENNFLSFTANLRCLIESCGDNFLSLRPVATTLADNHHNISNCLSGQMKEKTLFVSKELEEILIHFAYARKISKEEKEISGKFPKYQNAKPAAEYLKQLDNKVDNGPISELYSFLCQFSHPAALSIHYLFEQTDMDDSYEFTYLDNPDVKYINMILESYNDEIMNSIMFGFNTSLLTLKTLNLFDYVLTKTPIVDMIDLSELKTWKTITDKFKMKTK</sequence>
<reference evidence="1" key="1">
    <citation type="submission" date="2020-09" db="EMBL/GenBank/DDBJ databases">
        <authorList>
            <person name="Kim M.K."/>
        </authorList>
    </citation>
    <scope>NUCLEOTIDE SEQUENCE</scope>
    <source>
        <strain evidence="1">BT704</strain>
    </source>
</reference>
<dbReference type="AlphaFoldDB" id="A0A927B523"/>
<keyword evidence="2" id="KW-1185">Reference proteome</keyword>